<name>A0A6J3FFF6_SAPAP</name>
<protein>
    <submittedName>
        <fullName evidence="3 4">Amyloid-beta A4 precursor protein-binding family A member 2-like</fullName>
    </submittedName>
</protein>
<evidence type="ECO:0000313" key="3">
    <source>
        <dbReference type="RefSeq" id="XP_032104345.1"/>
    </source>
</evidence>
<dbReference type="RefSeq" id="XP_032104347.1">
    <property type="nucleotide sequence ID" value="XM_032248456.1"/>
</dbReference>
<dbReference type="RefSeq" id="XP_032104346.1">
    <property type="nucleotide sequence ID" value="XM_032248455.1"/>
</dbReference>
<dbReference type="RefSeq" id="XP_032104348.1">
    <property type="nucleotide sequence ID" value="XM_032248457.1"/>
</dbReference>
<evidence type="ECO:0000313" key="5">
    <source>
        <dbReference type="RefSeq" id="XP_032104347.1"/>
    </source>
</evidence>
<evidence type="ECO:0000313" key="7">
    <source>
        <dbReference type="RefSeq" id="XP_032104349.1"/>
    </source>
</evidence>
<gene>
    <name evidence="3 4 5 6 7" type="primary">LOC116530372</name>
</gene>
<evidence type="ECO:0000313" key="2">
    <source>
        <dbReference type="Proteomes" id="UP000504640"/>
    </source>
</evidence>
<evidence type="ECO:0000256" key="1">
    <source>
        <dbReference type="SAM" id="MobiDB-lite"/>
    </source>
</evidence>
<dbReference type="GeneID" id="116530372"/>
<proteinExistence type="predicted"/>
<keyword evidence="2" id="KW-1185">Reference proteome</keyword>
<accession>A0A6J3FFF6</accession>
<feature type="region of interest" description="Disordered" evidence="1">
    <location>
        <begin position="30"/>
        <end position="58"/>
    </location>
</feature>
<evidence type="ECO:0000313" key="6">
    <source>
        <dbReference type="RefSeq" id="XP_032104348.1"/>
    </source>
</evidence>
<evidence type="ECO:0000313" key="4">
    <source>
        <dbReference type="RefSeq" id="XP_032104346.1"/>
    </source>
</evidence>
<dbReference type="RefSeq" id="XP_032104345.1">
    <property type="nucleotide sequence ID" value="XM_032248454.1"/>
</dbReference>
<dbReference type="RefSeq" id="XP_032104349.1">
    <property type="nucleotide sequence ID" value="XM_032248458.1"/>
</dbReference>
<dbReference type="AlphaFoldDB" id="A0A6J3FFF6"/>
<reference evidence="3 4" key="1">
    <citation type="submission" date="2025-04" db="UniProtKB">
        <authorList>
            <consortium name="RefSeq"/>
        </authorList>
    </citation>
    <scope>IDENTIFICATION</scope>
    <source>
        <tissue evidence="3 4">Blood</tissue>
    </source>
</reference>
<feature type="compositionally biased region" description="Polar residues" evidence="1">
    <location>
        <begin position="38"/>
        <end position="47"/>
    </location>
</feature>
<sequence length="120" mass="13723">MRAQGVACWTMGRGWSLYPTARSEDVELPLEAYGPNGDSRSNYVNNTPEEEDHNEGLPKEEEGITYYICYSPKENSYLEGMDCNGDEYLVHGTHPVDTDKCQEHLHNMPRNWTSEELSPH</sequence>
<organism evidence="2 4">
    <name type="scientific">Sapajus apella</name>
    <name type="common">Brown-capped capuchin</name>
    <name type="synonym">Cebus apella</name>
    <dbReference type="NCBI Taxonomy" id="9515"/>
    <lineage>
        <taxon>Eukaryota</taxon>
        <taxon>Metazoa</taxon>
        <taxon>Chordata</taxon>
        <taxon>Craniata</taxon>
        <taxon>Vertebrata</taxon>
        <taxon>Euteleostomi</taxon>
        <taxon>Mammalia</taxon>
        <taxon>Eutheria</taxon>
        <taxon>Euarchontoglires</taxon>
        <taxon>Primates</taxon>
        <taxon>Haplorrhini</taxon>
        <taxon>Platyrrhini</taxon>
        <taxon>Cebidae</taxon>
        <taxon>Cebinae</taxon>
        <taxon>Sapajus</taxon>
    </lineage>
</organism>
<dbReference type="Proteomes" id="UP000504640">
    <property type="component" value="Unplaced"/>
</dbReference>